<protein>
    <submittedName>
        <fullName evidence="3">Putative sap family cell cycle dependent phosphatase-associated protein</fullName>
    </submittedName>
</protein>
<proteinExistence type="inferred from homology"/>
<sequence length="793" mass="89783">MFWKYNYAVSPQIELLLEKEDITLSELMDEEDILQECKAQNKKLIEFLLRPHVLEQLVTLIITEPDSALEENYRYRHSNTACEILTCDLPALNERLSADTTLLQTLYSFIKQEPPLNPLLCSFFSKTLAMLITRHNEQNWYSYQFSCLQVIEFLKSQTDCLSTLLKHMATPAIMDLLFKLISQVEGNDMRTTVIDWLMSENIVPCLANLFKPEHGADVHCNVSQLLCDVVRTDRDSLLDHPDTNCLLTALETPETIRLILENILSEPRTESSLVGGVQFLLVLFDQSGRSNSQFNNDNNMNNDKVCDSEHHNKLFEAFLPYLKDMHDVLLNPPQHSPIRTTVGFLEVPLGNARLQIARFICILLEDNYRTVFSDKLAELGIIDTLVDLFFKYTWNNFLHGYVEKTIANILLCNNGDVTKLQKRLFTDARIIQRMLEGWNNNISQQSQQNGVRKGYMGHLIKIVNNIDSVTSEPLKEFIRNILSIDAVVEGAWSELISGPLKTVNEKQNILLGGVHPVYAKNNDLSEDVKEGLPTICFGNFDDDNLDISLSNKLDVFMNGLSMSSSYPDSHDEDWHMSGDSNEFCLKTSDSPWDNIATKNLSNTLCSAFGNVQEQSEWADFSVDNFADFDSNFCQLDNPDSLIITADDSSEDASHIRAPDFSRSEITIPKEMNDIELSGEVKIKDSVDNQISDEKTIHDSEVAISDESIDSKITEIDSVKPSQNTEMLDDTPPAKKENQDITNVISEDKNVSEIPELQSTGENQSCVESNIIEESVSQVAEKVEENVEESYVTT</sequence>
<reference evidence="3" key="1">
    <citation type="submission" date="2020-03" db="EMBL/GenBank/DDBJ databases">
        <title>Transcriptomic Profiling of the Digestive Tract of the Rat Flea, Xenopsylla cheopis, Following Blood Feeding and Infection with Yersinia pestis.</title>
        <authorList>
            <person name="Bland D.M."/>
            <person name="Martens C.A."/>
            <person name="Virtaneva K."/>
            <person name="Kanakabandi K."/>
            <person name="Long D."/>
            <person name="Rosenke R."/>
            <person name="Saturday G.A."/>
            <person name="Hoyt F.H."/>
            <person name="Bruno D.P."/>
            <person name="Ribeiro J.M.C."/>
            <person name="Hinnebusch J."/>
        </authorList>
    </citation>
    <scope>NUCLEOTIDE SEQUENCE</scope>
</reference>
<evidence type="ECO:0000313" key="3">
    <source>
        <dbReference type="EMBL" id="NOV47828.1"/>
    </source>
</evidence>
<dbReference type="GO" id="GO:0005634">
    <property type="term" value="C:nucleus"/>
    <property type="evidence" value="ECO:0007669"/>
    <property type="project" value="TreeGrafter"/>
</dbReference>
<dbReference type="AlphaFoldDB" id="A0A6M2DRT2"/>
<dbReference type="GO" id="GO:0019888">
    <property type="term" value="F:protein phosphatase regulator activity"/>
    <property type="evidence" value="ECO:0007669"/>
    <property type="project" value="TreeGrafter"/>
</dbReference>
<dbReference type="InterPro" id="IPR007587">
    <property type="entry name" value="SAPS"/>
</dbReference>
<keyword evidence="2" id="KW-0131">Cell cycle</keyword>
<dbReference type="EMBL" id="GIIL01004102">
    <property type="protein sequence ID" value="NOV47828.1"/>
    <property type="molecule type" value="Transcribed_RNA"/>
</dbReference>
<name>A0A6M2DRT2_XENCH</name>
<organism evidence="3">
    <name type="scientific">Xenopsylla cheopis</name>
    <name type="common">Oriental rat flea</name>
    <name type="synonym">Pulex cheopis</name>
    <dbReference type="NCBI Taxonomy" id="163159"/>
    <lineage>
        <taxon>Eukaryota</taxon>
        <taxon>Metazoa</taxon>
        <taxon>Ecdysozoa</taxon>
        <taxon>Arthropoda</taxon>
        <taxon>Hexapoda</taxon>
        <taxon>Insecta</taxon>
        <taxon>Pterygota</taxon>
        <taxon>Neoptera</taxon>
        <taxon>Endopterygota</taxon>
        <taxon>Siphonaptera</taxon>
        <taxon>Pulicidae</taxon>
        <taxon>Xenopsyllinae</taxon>
        <taxon>Xenopsylla</taxon>
    </lineage>
</organism>
<dbReference type="GO" id="GO:0005829">
    <property type="term" value="C:cytosol"/>
    <property type="evidence" value="ECO:0007669"/>
    <property type="project" value="TreeGrafter"/>
</dbReference>
<dbReference type="PANTHER" id="PTHR12634">
    <property type="entry name" value="SIT4 YEAST -ASSOCIATING PROTEIN-RELATED"/>
    <property type="match status" value="1"/>
</dbReference>
<evidence type="ECO:0000256" key="1">
    <source>
        <dbReference type="ARBA" id="ARBA00006180"/>
    </source>
</evidence>
<dbReference type="PANTHER" id="PTHR12634:SF8">
    <property type="entry name" value="FIERY MOUNTAIN, ISOFORM D"/>
    <property type="match status" value="1"/>
</dbReference>
<dbReference type="GO" id="GO:0019903">
    <property type="term" value="F:protein phosphatase binding"/>
    <property type="evidence" value="ECO:0007669"/>
    <property type="project" value="InterPro"/>
</dbReference>
<evidence type="ECO:0000256" key="2">
    <source>
        <dbReference type="ARBA" id="ARBA00023306"/>
    </source>
</evidence>
<accession>A0A6M2DRT2</accession>
<dbReference type="Pfam" id="PF04499">
    <property type="entry name" value="SAPS"/>
    <property type="match status" value="1"/>
</dbReference>
<comment type="similarity">
    <text evidence="1">Belongs to the SAPS family.</text>
</comment>